<dbReference type="EMBL" id="CP012150">
    <property type="protein sequence ID" value="AKS31420.1"/>
    <property type="molecule type" value="Genomic_DNA"/>
</dbReference>
<reference evidence="13 14" key="1">
    <citation type="submission" date="2015-07" db="EMBL/GenBank/DDBJ databases">
        <title>Complete genome sequence of Mycobacterium goodii X7B, a facultative thermophilic biodesulfurizing bacterium.</title>
        <authorList>
            <person name="Yu B."/>
            <person name="Li F."/>
            <person name="Xu P."/>
        </authorList>
    </citation>
    <scope>NUCLEOTIDE SEQUENCE [LARGE SCALE GENOMIC DNA]</scope>
    <source>
        <strain evidence="13 14">X7B</strain>
    </source>
</reference>
<keyword evidence="6" id="KW-1015">Disulfide bond</keyword>
<dbReference type="GO" id="GO:0034599">
    <property type="term" value="P:cellular response to oxidative stress"/>
    <property type="evidence" value="ECO:0007669"/>
    <property type="project" value="TreeGrafter"/>
</dbReference>
<evidence type="ECO:0000256" key="8">
    <source>
        <dbReference type="ARBA" id="ARBA00032824"/>
    </source>
</evidence>
<comment type="catalytic activity">
    <reaction evidence="11">
        <text>a hydroperoxide + [thioredoxin]-dithiol = an alcohol + [thioredoxin]-disulfide + H2O</text>
        <dbReference type="Rhea" id="RHEA:62620"/>
        <dbReference type="Rhea" id="RHEA-COMP:10698"/>
        <dbReference type="Rhea" id="RHEA-COMP:10700"/>
        <dbReference type="ChEBI" id="CHEBI:15377"/>
        <dbReference type="ChEBI" id="CHEBI:29950"/>
        <dbReference type="ChEBI" id="CHEBI:30879"/>
        <dbReference type="ChEBI" id="CHEBI:35924"/>
        <dbReference type="ChEBI" id="CHEBI:50058"/>
        <dbReference type="EC" id="1.11.1.24"/>
    </reaction>
</comment>
<gene>
    <name evidence="13" type="ORF">AFA91_05485</name>
</gene>
<evidence type="ECO:0000313" key="14">
    <source>
        <dbReference type="Proteomes" id="UP000062255"/>
    </source>
</evidence>
<evidence type="ECO:0000256" key="1">
    <source>
        <dbReference type="ARBA" id="ARBA00003330"/>
    </source>
</evidence>
<accession>A0A0K0X1U6</accession>
<dbReference type="GO" id="GO:0045454">
    <property type="term" value="P:cell redox homeostasis"/>
    <property type="evidence" value="ECO:0007669"/>
    <property type="project" value="TreeGrafter"/>
</dbReference>
<evidence type="ECO:0000256" key="4">
    <source>
        <dbReference type="ARBA" id="ARBA00022862"/>
    </source>
</evidence>
<evidence type="ECO:0000256" key="9">
    <source>
        <dbReference type="ARBA" id="ARBA00038489"/>
    </source>
</evidence>
<dbReference type="EC" id="1.11.1.24" evidence="2"/>
<name>A0A0K0X1U6_MYCGD</name>
<dbReference type="KEGG" id="mgo:AFA91_05485"/>
<proteinExistence type="inferred from homology"/>
<dbReference type="SUPFAM" id="SSF52833">
    <property type="entry name" value="Thioredoxin-like"/>
    <property type="match status" value="1"/>
</dbReference>
<dbReference type="InterPro" id="IPR036249">
    <property type="entry name" value="Thioredoxin-like_sf"/>
</dbReference>
<keyword evidence="7" id="KW-0676">Redox-active center</keyword>
<dbReference type="Proteomes" id="UP000062255">
    <property type="component" value="Chromosome"/>
</dbReference>
<dbReference type="PANTHER" id="PTHR42801">
    <property type="entry name" value="THIOREDOXIN-DEPENDENT PEROXIDE REDUCTASE"/>
    <property type="match status" value="1"/>
</dbReference>
<dbReference type="Pfam" id="PF00578">
    <property type="entry name" value="AhpC-TSA"/>
    <property type="match status" value="1"/>
</dbReference>
<feature type="domain" description="Thioredoxin" evidence="12">
    <location>
        <begin position="4"/>
        <end position="156"/>
    </location>
</feature>
<dbReference type="RefSeq" id="WP_049743827.1">
    <property type="nucleotide sequence ID" value="NZ_CP012150.1"/>
</dbReference>
<dbReference type="GO" id="GO:0005737">
    <property type="term" value="C:cytoplasm"/>
    <property type="evidence" value="ECO:0007669"/>
    <property type="project" value="TreeGrafter"/>
</dbReference>
<dbReference type="InterPro" id="IPR013766">
    <property type="entry name" value="Thioredoxin_domain"/>
</dbReference>
<organism evidence="13 14">
    <name type="scientific">Mycolicibacterium goodii</name>
    <name type="common">Mycobacterium goodii</name>
    <dbReference type="NCBI Taxonomy" id="134601"/>
    <lineage>
        <taxon>Bacteria</taxon>
        <taxon>Bacillati</taxon>
        <taxon>Actinomycetota</taxon>
        <taxon>Actinomycetes</taxon>
        <taxon>Mycobacteriales</taxon>
        <taxon>Mycobacteriaceae</taxon>
        <taxon>Mycolicibacterium</taxon>
    </lineage>
</organism>
<evidence type="ECO:0000256" key="10">
    <source>
        <dbReference type="ARBA" id="ARBA00041373"/>
    </source>
</evidence>
<evidence type="ECO:0000256" key="7">
    <source>
        <dbReference type="ARBA" id="ARBA00023284"/>
    </source>
</evidence>
<evidence type="ECO:0000256" key="6">
    <source>
        <dbReference type="ARBA" id="ARBA00023157"/>
    </source>
</evidence>
<dbReference type="InterPro" id="IPR000866">
    <property type="entry name" value="AhpC/TSA"/>
</dbReference>
<keyword evidence="5" id="KW-0560">Oxidoreductase</keyword>
<keyword evidence="3" id="KW-0575">Peroxidase</keyword>
<dbReference type="STRING" id="134601.AFA91_05485"/>
<keyword evidence="4" id="KW-0049">Antioxidant</keyword>
<dbReference type="Gene3D" id="3.40.30.10">
    <property type="entry name" value="Glutaredoxin"/>
    <property type="match status" value="1"/>
</dbReference>
<comment type="similarity">
    <text evidence="9">Belongs to the peroxiredoxin family. BCP/PrxQ subfamily.</text>
</comment>
<dbReference type="PROSITE" id="PS51352">
    <property type="entry name" value="THIOREDOXIN_2"/>
    <property type="match status" value="1"/>
</dbReference>
<dbReference type="AlphaFoldDB" id="A0A0K0X1U6"/>
<comment type="function">
    <text evidence="1">Thiol-specific peroxidase that catalyzes the reduction of hydrogen peroxide and organic hydroperoxides to water and alcohols, respectively. Plays a role in cell protection against oxidative stress by detoxifying peroxides and as sensor of hydrogen peroxide-mediated signaling events.</text>
</comment>
<dbReference type="OrthoDB" id="9809746at2"/>
<dbReference type="PATRIC" id="fig|134601.6.peg.1138"/>
<evidence type="ECO:0000259" key="12">
    <source>
        <dbReference type="PROSITE" id="PS51352"/>
    </source>
</evidence>
<evidence type="ECO:0000313" key="13">
    <source>
        <dbReference type="EMBL" id="AKS31420.1"/>
    </source>
</evidence>
<evidence type="ECO:0000256" key="3">
    <source>
        <dbReference type="ARBA" id="ARBA00022559"/>
    </source>
</evidence>
<dbReference type="GO" id="GO:0008379">
    <property type="term" value="F:thioredoxin peroxidase activity"/>
    <property type="evidence" value="ECO:0007669"/>
    <property type="project" value="TreeGrafter"/>
</dbReference>
<dbReference type="PANTHER" id="PTHR42801:SF7">
    <property type="entry name" value="SLL1159 PROTEIN"/>
    <property type="match status" value="1"/>
</dbReference>
<evidence type="ECO:0000256" key="11">
    <source>
        <dbReference type="ARBA" id="ARBA00049091"/>
    </source>
</evidence>
<evidence type="ECO:0000256" key="2">
    <source>
        <dbReference type="ARBA" id="ARBA00013017"/>
    </source>
</evidence>
<dbReference type="InterPro" id="IPR050924">
    <property type="entry name" value="Peroxiredoxin_BCP/PrxQ"/>
</dbReference>
<evidence type="ECO:0000256" key="5">
    <source>
        <dbReference type="ARBA" id="ARBA00023002"/>
    </source>
</evidence>
<protein>
    <recommendedName>
        <fullName evidence="2">thioredoxin-dependent peroxiredoxin</fullName>
        <ecNumber evidence="2">1.11.1.24</ecNumber>
    </recommendedName>
    <alternativeName>
        <fullName evidence="10">Bacterioferritin comigratory protein</fullName>
    </alternativeName>
    <alternativeName>
        <fullName evidence="8">Thioredoxin peroxidase</fullName>
    </alternativeName>
</protein>
<sequence length="159" mass="17085">MTLLHPGDPFPHLRVEPSDAPAIDLPDHLHGRFGVVLFFRGAWCPYCVAQLRAFGHAADELRQNDIGVVAMSVDDEATTAKLIAEHRLAFPVGHSADARAIADRTGAFVNAEPLHLQSTGFVLDPVGRVAVSVYSSGAIGRLVPSDVVGMVRYLREHAG</sequence>